<dbReference type="EC" id="3.1.1.116" evidence="3"/>
<dbReference type="EMBL" id="JAIWYP010000001">
    <property type="protein sequence ID" value="KAH3891471.1"/>
    <property type="molecule type" value="Genomic_DNA"/>
</dbReference>
<evidence type="ECO:0000256" key="10">
    <source>
        <dbReference type="ARBA" id="ARBA00048513"/>
    </source>
</evidence>
<dbReference type="GO" id="GO:0005739">
    <property type="term" value="C:mitochondrion"/>
    <property type="evidence" value="ECO:0007669"/>
    <property type="project" value="TreeGrafter"/>
</dbReference>
<evidence type="ECO:0000256" key="2">
    <source>
        <dbReference type="ARBA" id="ARBA00022801"/>
    </source>
</evidence>
<comment type="catalytic activity">
    <reaction evidence="6">
        <text>a 1,3-diacyl-sn-glycerol + H2O = a 1-acyl-sn-glycerol + a fatty acid + H(+)</text>
        <dbReference type="Rhea" id="RHEA:38503"/>
        <dbReference type="ChEBI" id="CHEBI:15377"/>
        <dbReference type="ChEBI" id="CHEBI:15378"/>
        <dbReference type="ChEBI" id="CHEBI:28868"/>
        <dbReference type="ChEBI" id="CHEBI:64683"/>
        <dbReference type="ChEBI" id="CHEBI:77272"/>
    </reaction>
</comment>
<evidence type="ECO:0000313" key="13">
    <source>
        <dbReference type="EMBL" id="KAH3891471.1"/>
    </source>
</evidence>
<evidence type="ECO:0000256" key="5">
    <source>
        <dbReference type="ARBA" id="ARBA00043667"/>
    </source>
</evidence>
<dbReference type="Gene3D" id="3.40.50.1820">
    <property type="entry name" value="alpha/beta hydrolase"/>
    <property type="match status" value="1"/>
</dbReference>
<comment type="catalytic activity">
    <reaction evidence="11">
        <text>1-octadecanoyl-2-(5Z,8Z,11Z,14Z-eicosatetraenoyl)-sn-glycerol + H2O = 2-(5Z,8Z,11Z,14Z-eicosatetraenoyl)-glycerol + octadecanoate + H(+)</text>
        <dbReference type="Rhea" id="RHEA:38507"/>
        <dbReference type="ChEBI" id="CHEBI:15377"/>
        <dbReference type="ChEBI" id="CHEBI:15378"/>
        <dbReference type="ChEBI" id="CHEBI:25629"/>
        <dbReference type="ChEBI" id="CHEBI:52392"/>
        <dbReference type="ChEBI" id="CHEBI:75728"/>
    </reaction>
</comment>
<proteinExistence type="inferred from homology"/>
<dbReference type="OrthoDB" id="8119704at2759"/>
<evidence type="ECO:0000256" key="8">
    <source>
        <dbReference type="ARBA" id="ARBA00048283"/>
    </source>
</evidence>
<name>A0A9D4NB99_DREPO</name>
<dbReference type="PRINTS" id="PR00111">
    <property type="entry name" value="ABHYDROLASE"/>
</dbReference>
<evidence type="ECO:0000256" key="11">
    <source>
        <dbReference type="ARBA" id="ARBA00048919"/>
    </source>
</evidence>
<dbReference type="Proteomes" id="UP000828390">
    <property type="component" value="Unassembled WGS sequence"/>
</dbReference>
<evidence type="ECO:0000256" key="9">
    <source>
        <dbReference type="ARBA" id="ARBA00048504"/>
    </source>
</evidence>
<gene>
    <name evidence="13" type="ORF">DPMN_015573</name>
</gene>
<keyword evidence="2" id="KW-0378">Hydrolase</keyword>
<evidence type="ECO:0000313" key="14">
    <source>
        <dbReference type="Proteomes" id="UP000828390"/>
    </source>
</evidence>
<dbReference type="InterPro" id="IPR000073">
    <property type="entry name" value="AB_hydrolase_1"/>
</dbReference>
<dbReference type="PRINTS" id="PR00412">
    <property type="entry name" value="EPOXHYDRLASE"/>
</dbReference>
<reference evidence="13" key="2">
    <citation type="submission" date="2020-11" db="EMBL/GenBank/DDBJ databases">
        <authorList>
            <person name="McCartney M.A."/>
            <person name="Auch B."/>
            <person name="Kono T."/>
            <person name="Mallez S."/>
            <person name="Becker A."/>
            <person name="Gohl D.M."/>
            <person name="Silverstein K.A.T."/>
            <person name="Koren S."/>
            <person name="Bechman K.B."/>
            <person name="Herman A."/>
            <person name="Abrahante J.E."/>
            <person name="Garbe J."/>
        </authorList>
    </citation>
    <scope>NUCLEOTIDE SEQUENCE</scope>
    <source>
        <strain evidence="13">Duluth1</strain>
        <tissue evidence="13">Whole animal</tissue>
    </source>
</reference>
<keyword evidence="14" id="KW-1185">Reference proteome</keyword>
<dbReference type="PANTHER" id="PTHR46118:SF4">
    <property type="entry name" value="PROTEIN ABHD11"/>
    <property type="match status" value="1"/>
</dbReference>
<sequence length="311" mass="34911">MKFLQNKQFFQLCSRCLQQRSLCSAPASSAVDLSYYAYEKQTEDSSKAQQFPLILMHGLMGSKQNWQSIAKVLGRKGRKVLAADARNHGGSPHVENMNYQLFTEDLLRLMDTQFIEQAVLLGHSMGGKTAMVTALTHAERVAGLIVVDVSPTMSPSLQTHPQYLEAMLRIPLLTMADTHDTENTPLSTVRRHVYQELAKTIQDDAMRHFLASNLVIRGNKFSWKCNLDSIINNFPDLASFPSFDQSQYYGGTLFIGGSNSDYIIEENIPQIKKFFPLAEIRHIEGAGHWVHSDKPAQFITAVNKFLNEAGV</sequence>
<protein>
    <recommendedName>
        <fullName evidence="7">sn-1-specific diacylglycerol lipase ABHD11</fullName>
        <ecNumber evidence="3">3.1.1.116</ecNumber>
    </recommendedName>
    <alternativeName>
        <fullName evidence="4">Alpha/beta hydrolase domain-containing protein 11</fullName>
    </alternativeName>
</protein>
<comment type="similarity">
    <text evidence="1">Belongs to the AB hydrolase superfamily.</text>
</comment>
<comment type="catalytic activity">
    <reaction evidence="9">
        <text>1,2-didecanoylglycerol + H2O = decanoylglycerol + decanoate + H(+)</text>
        <dbReference type="Rhea" id="RHEA:48596"/>
        <dbReference type="ChEBI" id="CHEBI:11152"/>
        <dbReference type="ChEBI" id="CHEBI:15377"/>
        <dbReference type="ChEBI" id="CHEBI:15378"/>
        <dbReference type="ChEBI" id="CHEBI:27689"/>
        <dbReference type="ChEBI" id="CHEBI:90605"/>
    </reaction>
</comment>
<evidence type="ECO:0000256" key="3">
    <source>
        <dbReference type="ARBA" id="ARBA00026104"/>
    </source>
</evidence>
<organism evidence="13 14">
    <name type="scientific">Dreissena polymorpha</name>
    <name type="common">Zebra mussel</name>
    <name type="synonym">Mytilus polymorpha</name>
    <dbReference type="NCBI Taxonomy" id="45954"/>
    <lineage>
        <taxon>Eukaryota</taxon>
        <taxon>Metazoa</taxon>
        <taxon>Spiralia</taxon>
        <taxon>Lophotrochozoa</taxon>
        <taxon>Mollusca</taxon>
        <taxon>Bivalvia</taxon>
        <taxon>Autobranchia</taxon>
        <taxon>Heteroconchia</taxon>
        <taxon>Euheterodonta</taxon>
        <taxon>Imparidentia</taxon>
        <taxon>Neoheterodontei</taxon>
        <taxon>Myida</taxon>
        <taxon>Dreissenoidea</taxon>
        <taxon>Dreissenidae</taxon>
        <taxon>Dreissena</taxon>
    </lineage>
</organism>
<evidence type="ECO:0000256" key="7">
    <source>
        <dbReference type="ARBA" id="ARBA00044064"/>
    </source>
</evidence>
<reference evidence="13" key="1">
    <citation type="journal article" date="2019" name="bioRxiv">
        <title>The Genome of the Zebra Mussel, Dreissena polymorpha: A Resource for Invasive Species Research.</title>
        <authorList>
            <person name="McCartney M.A."/>
            <person name="Auch B."/>
            <person name="Kono T."/>
            <person name="Mallez S."/>
            <person name="Zhang Y."/>
            <person name="Obille A."/>
            <person name="Becker A."/>
            <person name="Abrahante J.E."/>
            <person name="Garbe J."/>
            <person name="Badalamenti J.P."/>
            <person name="Herman A."/>
            <person name="Mangelson H."/>
            <person name="Liachko I."/>
            <person name="Sullivan S."/>
            <person name="Sone E.D."/>
            <person name="Koren S."/>
            <person name="Silverstein K.A.T."/>
            <person name="Beckman K.B."/>
            <person name="Gohl D.M."/>
        </authorList>
    </citation>
    <scope>NUCLEOTIDE SEQUENCE</scope>
    <source>
        <strain evidence="13">Duluth1</strain>
        <tissue evidence="13">Whole animal</tissue>
    </source>
</reference>
<comment type="catalytic activity">
    <reaction evidence="8">
        <text>1-octadecanoyl-2-(4Z,7Z,10Z,13Z,16Z,19Z-docosahexaenoyl)-sn-glycerol + H2O = 2-(4Z,7Z,10Z,13Z,16Z,19Z-docosahexaenoyl)-glycerol + octadecanoate + H(+)</text>
        <dbReference type="Rhea" id="RHEA:77107"/>
        <dbReference type="ChEBI" id="CHEBI:15377"/>
        <dbReference type="ChEBI" id="CHEBI:15378"/>
        <dbReference type="ChEBI" id="CHEBI:25629"/>
        <dbReference type="ChEBI" id="CHEBI:77129"/>
        <dbReference type="ChEBI" id="CHEBI:186738"/>
    </reaction>
</comment>
<dbReference type="GO" id="GO:0052689">
    <property type="term" value="F:carboxylic ester hydrolase activity"/>
    <property type="evidence" value="ECO:0007669"/>
    <property type="project" value="TreeGrafter"/>
</dbReference>
<dbReference type="SUPFAM" id="SSF53474">
    <property type="entry name" value="alpha/beta-Hydrolases"/>
    <property type="match status" value="1"/>
</dbReference>
<evidence type="ECO:0000256" key="4">
    <source>
        <dbReference type="ARBA" id="ARBA00042703"/>
    </source>
</evidence>
<dbReference type="InterPro" id="IPR000639">
    <property type="entry name" value="Epox_hydrolase-like"/>
</dbReference>
<comment type="catalytic activity">
    <reaction evidence="5">
        <text>a 1,2-diacyl-sn-glycerol + H2O = a 2-acylglycerol + a fatty acid + H(+)</text>
        <dbReference type="Rhea" id="RHEA:33275"/>
        <dbReference type="ChEBI" id="CHEBI:15377"/>
        <dbReference type="ChEBI" id="CHEBI:15378"/>
        <dbReference type="ChEBI" id="CHEBI:17389"/>
        <dbReference type="ChEBI" id="CHEBI:17815"/>
        <dbReference type="ChEBI" id="CHEBI:28868"/>
        <dbReference type="EC" id="3.1.1.116"/>
    </reaction>
</comment>
<comment type="catalytic activity">
    <reaction evidence="10">
        <text>1-octadecanoyl-2-(9Z-octadecenoyl)-sn-glycerol + H2O = 2-(9Z-octadecenoyl)-glycerol + octadecanoate + H(+)</text>
        <dbReference type="Rhea" id="RHEA:77103"/>
        <dbReference type="ChEBI" id="CHEBI:15377"/>
        <dbReference type="ChEBI" id="CHEBI:15378"/>
        <dbReference type="ChEBI" id="CHEBI:25629"/>
        <dbReference type="ChEBI" id="CHEBI:73990"/>
        <dbReference type="ChEBI" id="CHEBI:75468"/>
    </reaction>
</comment>
<feature type="domain" description="AB hydrolase-1" evidence="12">
    <location>
        <begin position="52"/>
        <end position="295"/>
    </location>
</feature>
<dbReference type="PANTHER" id="PTHR46118">
    <property type="entry name" value="PROTEIN ABHD11"/>
    <property type="match status" value="1"/>
</dbReference>
<dbReference type="AlphaFoldDB" id="A0A9D4NB99"/>
<accession>A0A9D4NB99</accession>
<evidence type="ECO:0000256" key="6">
    <source>
        <dbReference type="ARBA" id="ARBA00043742"/>
    </source>
</evidence>
<dbReference type="InterPro" id="IPR029058">
    <property type="entry name" value="AB_hydrolase_fold"/>
</dbReference>
<evidence type="ECO:0000259" key="12">
    <source>
        <dbReference type="Pfam" id="PF00561"/>
    </source>
</evidence>
<dbReference type="Pfam" id="PF00561">
    <property type="entry name" value="Abhydrolase_1"/>
    <property type="match status" value="1"/>
</dbReference>
<evidence type="ECO:0000256" key="1">
    <source>
        <dbReference type="ARBA" id="ARBA00008645"/>
    </source>
</evidence>
<comment type="caution">
    <text evidence="13">The sequence shown here is derived from an EMBL/GenBank/DDBJ whole genome shotgun (WGS) entry which is preliminary data.</text>
</comment>